<dbReference type="InterPro" id="IPR002347">
    <property type="entry name" value="SDR_fam"/>
</dbReference>
<comment type="similarity">
    <text evidence="1 2">Belongs to the short-chain dehydrogenases/reductases (SDR) family.</text>
</comment>
<dbReference type="OrthoDB" id="9804774at2"/>
<dbReference type="PRINTS" id="PR00081">
    <property type="entry name" value="GDHRDH"/>
</dbReference>
<evidence type="ECO:0000313" key="4">
    <source>
        <dbReference type="Proteomes" id="UP000182826"/>
    </source>
</evidence>
<dbReference type="InterPro" id="IPR020904">
    <property type="entry name" value="Sc_DH/Rdtase_CS"/>
</dbReference>
<dbReference type="RefSeq" id="WP_071637593.1">
    <property type="nucleotide sequence ID" value="NZ_MLFK01000009.1"/>
</dbReference>
<evidence type="ECO:0000313" key="3">
    <source>
        <dbReference type="EMBL" id="OIV40392.1"/>
    </source>
</evidence>
<dbReference type="Pfam" id="PF00106">
    <property type="entry name" value="adh_short"/>
    <property type="match status" value="1"/>
</dbReference>
<dbReference type="GO" id="GO:0032787">
    <property type="term" value="P:monocarboxylic acid metabolic process"/>
    <property type="evidence" value="ECO:0007669"/>
    <property type="project" value="UniProtKB-ARBA"/>
</dbReference>
<dbReference type="PRINTS" id="PR00080">
    <property type="entry name" value="SDRFAMILY"/>
</dbReference>
<dbReference type="PROSITE" id="PS00061">
    <property type="entry name" value="ADH_SHORT"/>
    <property type="match status" value="1"/>
</dbReference>
<dbReference type="InterPro" id="IPR036291">
    <property type="entry name" value="NAD(P)-bd_dom_sf"/>
</dbReference>
<proteinExistence type="inferred from homology"/>
<sequence length="263" mass="28718">MNLKLEGKRAFISGSTQGIGFVIAKQLLNEKAEVIINGRHEEKTKTAVQKLKDEFPDAVVSGIVCDFEKKEEVTALLHQLNAIDILINNVGIFELKDFENLEDEDWYRIFEVNVMSSIRLSKKLLPQMLEKKSGRIVFISSESGVNIPGNMIHYGMTKAAMMAVSNGLSKLTAGTEVTVNTILGGPTYSDGVASTIEHIASLQNIEVEQMKTAIIQQTNPHSLLQRFIDPSEIASLAVYLSSPLSIATNGASLRADGGVLKTI</sequence>
<dbReference type="AlphaFoldDB" id="A0A1J7CFS2"/>
<accession>A0A1J7CFS2</accession>
<keyword evidence="4" id="KW-1185">Reference proteome</keyword>
<dbReference type="PANTHER" id="PTHR42879">
    <property type="entry name" value="3-OXOACYL-(ACYL-CARRIER-PROTEIN) REDUCTASE"/>
    <property type="match status" value="1"/>
</dbReference>
<protein>
    <submittedName>
        <fullName evidence="3">Oxidoreductase</fullName>
    </submittedName>
</protein>
<organism evidence="3 4">
    <name type="scientific">Flavobacterium johnsoniae</name>
    <name type="common">Cytophaga johnsonae</name>
    <dbReference type="NCBI Taxonomy" id="986"/>
    <lineage>
        <taxon>Bacteria</taxon>
        <taxon>Pseudomonadati</taxon>
        <taxon>Bacteroidota</taxon>
        <taxon>Flavobacteriia</taxon>
        <taxon>Flavobacteriales</taxon>
        <taxon>Flavobacteriaceae</taxon>
        <taxon>Flavobacterium</taxon>
    </lineage>
</organism>
<dbReference type="CDD" id="cd05233">
    <property type="entry name" value="SDR_c"/>
    <property type="match status" value="1"/>
</dbReference>
<dbReference type="Gene3D" id="3.40.50.720">
    <property type="entry name" value="NAD(P)-binding Rossmann-like Domain"/>
    <property type="match status" value="1"/>
</dbReference>
<dbReference type="InterPro" id="IPR050259">
    <property type="entry name" value="SDR"/>
</dbReference>
<comment type="caution">
    <text evidence="3">The sequence shown here is derived from an EMBL/GenBank/DDBJ whole genome shotgun (WGS) entry which is preliminary data.</text>
</comment>
<gene>
    <name evidence="3" type="ORF">BKM63_15985</name>
</gene>
<evidence type="ECO:0000256" key="2">
    <source>
        <dbReference type="RuleBase" id="RU000363"/>
    </source>
</evidence>
<evidence type="ECO:0000256" key="1">
    <source>
        <dbReference type="ARBA" id="ARBA00006484"/>
    </source>
</evidence>
<dbReference type="SUPFAM" id="SSF51735">
    <property type="entry name" value="NAD(P)-binding Rossmann-fold domains"/>
    <property type="match status" value="1"/>
</dbReference>
<reference evidence="3 4" key="1">
    <citation type="submission" date="2016-10" db="EMBL/GenBank/DDBJ databases">
        <title>Draft Genome Sequence of Rhizobacteria Flavobacterium johnsoniae CI04.</title>
        <authorList>
            <person name="Bravo J.I."/>
            <person name="Lozano G.L."/>
            <person name="Handelsman J."/>
        </authorList>
    </citation>
    <scope>NUCLEOTIDE SEQUENCE [LARGE SCALE GENOMIC DNA]</scope>
    <source>
        <strain evidence="3 4">CI04</strain>
    </source>
</reference>
<dbReference type="Proteomes" id="UP000182826">
    <property type="component" value="Unassembled WGS sequence"/>
</dbReference>
<dbReference type="EMBL" id="MLFK01000009">
    <property type="protein sequence ID" value="OIV40392.1"/>
    <property type="molecule type" value="Genomic_DNA"/>
</dbReference>
<name>A0A1J7CFS2_FLAJO</name>